<dbReference type="RefSeq" id="WP_181751578.1">
    <property type="nucleotide sequence ID" value="NZ_JACEIQ010000006.1"/>
</dbReference>
<accession>A0A7W2A7B0</accession>
<sequence>MDVQIYWNEEKKGVIPYPSLPALRLLCEQHGIRTRWNAEEKKMELWEANLTEKKIYLEPGSSRAPRSSDSAQYETEILTQVQHFLAAMGAEVLLQQSPSAPQDHADVYIQCMVSRIKSINNPQSTLVLHSNHQNKRLLHSIQKELIRMGFNNKVKKRIDKRDSNRFINIHIHLPEAQKELLRQEYQEPIAIGLASGILRYFHEKYPLAILSSLPPDIHEIFMTTRPNIHPKPATQEAGLGPSPVSAEKYLIESKELKAEVFFDYTLLLPGTDDNRCLIWGNLYIKNTGTENLVNPLVCLRSTPADTIQLRGQILPPNMTETLSVQDFEGAKGWRYLEEDWFKKAQERGEFWICPIQSIQIPPGEMEVHAFQISVLKPQSEGTVTIEGIVSFQEQGLQFPANNRISLSF</sequence>
<dbReference type="Proteomes" id="UP000535491">
    <property type="component" value="Unassembled WGS sequence"/>
</dbReference>
<evidence type="ECO:0000313" key="2">
    <source>
        <dbReference type="Proteomes" id="UP000535491"/>
    </source>
</evidence>
<keyword evidence="2" id="KW-1185">Reference proteome</keyword>
<dbReference type="AlphaFoldDB" id="A0A7W2A7B0"/>
<organism evidence="1 2">
    <name type="scientific">Paenactinomyces guangxiensis</name>
    <dbReference type="NCBI Taxonomy" id="1490290"/>
    <lineage>
        <taxon>Bacteria</taxon>
        <taxon>Bacillati</taxon>
        <taxon>Bacillota</taxon>
        <taxon>Bacilli</taxon>
        <taxon>Bacillales</taxon>
        <taxon>Thermoactinomycetaceae</taxon>
        <taxon>Paenactinomyces</taxon>
    </lineage>
</organism>
<protein>
    <submittedName>
        <fullName evidence="1">Uncharacterized protein</fullName>
    </submittedName>
</protein>
<proteinExistence type="predicted"/>
<gene>
    <name evidence="1" type="ORF">H1191_08485</name>
</gene>
<comment type="caution">
    <text evidence="1">The sequence shown here is derived from an EMBL/GenBank/DDBJ whole genome shotgun (WGS) entry which is preliminary data.</text>
</comment>
<name>A0A7W2A7B0_9BACL</name>
<dbReference type="EMBL" id="JACEIQ010000006">
    <property type="protein sequence ID" value="MBA4494341.1"/>
    <property type="molecule type" value="Genomic_DNA"/>
</dbReference>
<reference evidence="1 2" key="1">
    <citation type="submission" date="2020-07" db="EMBL/GenBank/DDBJ databases">
        <authorList>
            <person name="Feng H."/>
        </authorList>
    </citation>
    <scope>NUCLEOTIDE SEQUENCE [LARGE SCALE GENOMIC DNA]</scope>
    <source>
        <strain evidence="2">s-10</strain>
    </source>
</reference>
<evidence type="ECO:0000313" key="1">
    <source>
        <dbReference type="EMBL" id="MBA4494341.1"/>
    </source>
</evidence>